<name>A0A395SCF9_FUSSP</name>
<sequence length="880" mass="93780">MQSKIGFLALALANHAFAGPCKPSRPTTVSSVALATTTTNIFESSTDVPSSQTTIDTVSVASSIASTETEDNIDLSTSYTIIESDSVTTSAPISDVPSLTSTVLQSSTTTEEEVITTLANALAGGSFASRDPDSPSGLKDFGATGNAEFHSGGCYKGDGSLDDGCAALTAGDSPNGKRGFFSRFASIYQTVKAARRKKYTIQFVYLVNSAGSQDCVVSATFGNKQFYSLPATNPGDTRVNWARVLEQVETVNDNPTFAISLECSGSGSSSILVDSIFISDKVTPETIGNYHLEFGWYPQLETTSARDQEPSQTTPTGSSSSTNTAEAFSSTDIMSTGLDTTTSDATAPTQHISQADKTTTTSESAATSKCAVKCDPSDGFQNNNMCDLVGIFVKTDEIYGFPGDDNSGTQHRSRSIAECAEFCKRDMPGCKSVGFQKLSGRCFFSNTMVTRDDIRDGRDSQMADWYNIEGCFTCRVSGCESATSASDIASTTRVPAITHTTTTTIQPTESVCKPTCERIQDLSEHEDWNCGLYGKASDGIYTLSGDEEPSGDNHHFDNVAECAEVCRTLPGCISAGYQFASRRCFFSNSEVTEVEQAGDSQSADWNSLKCFTCLGCGLDSESPTSYASTLPASTSETPTSLVTTTKSPQPTGACHNNHGEVCEISHAGVENNPYVCITGGIFSGQSWTEPRSRYPIQESGEQCAAICDTLEDCETSAFWGSENHCIFTSTKITASDLADPDPSYDDPSFDPKSAAWSHKSCWTCPTCVPDNSPLPKSPTCNYKQGDSCTRSTTETSVCNASGWLTTGYHAVASEWYPDQSSSGKCAAICRASSRCVGSSFINGQCYFADNALTPGSIVTRPNINHVWDEPSCWDCPGCHT</sequence>
<feature type="domain" description="Apple" evidence="3">
    <location>
        <begin position="387"/>
        <end position="469"/>
    </location>
</feature>
<evidence type="ECO:0000256" key="2">
    <source>
        <dbReference type="SAM" id="SignalP"/>
    </source>
</evidence>
<evidence type="ECO:0000256" key="1">
    <source>
        <dbReference type="SAM" id="MobiDB-lite"/>
    </source>
</evidence>
<reference evidence="4 5" key="1">
    <citation type="journal article" date="2018" name="PLoS Pathog.">
        <title>Evolution of structural diversity of trichothecenes, a family of toxins produced by plant pathogenic and entomopathogenic fungi.</title>
        <authorList>
            <person name="Proctor R.H."/>
            <person name="McCormick S.P."/>
            <person name="Kim H.S."/>
            <person name="Cardoza R.E."/>
            <person name="Stanley A.M."/>
            <person name="Lindo L."/>
            <person name="Kelly A."/>
            <person name="Brown D.W."/>
            <person name="Lee T."/>
            <person name="Vaughan M.M."/>
            <person name="Alexander N.J."/>
            <person name="Busman M."/>
            <person name="Gutierrez S."/>
        </authorList>
    </citation>
    <scope>NUCLEOTIDE SEQUENCE [LARGE SCALE GENOMIC DNA]</scope>
    <source>
        <strain evidence="4 5">NRRL 3299</strain>
    </source>
</reference>
<protein>
    <recommendedName>
        <fullName evidence="3">Apple domain-containing protein</fullName>
    </recommendedName>
</protein>
<feature type="region of interest" description="Disordered" evidence="1">
    <location>
        <begin position="627"/>
        <end position="650"/>
    </location>
</feature>
<evidence type="ECO:0000313" key="4">
    <source>
        <dbReference type="EMBL" id="RGP70040.1"/>
    </source>
</evidence>
<feature type="compositionally biased region" description="Low complexity" evidence="1">
    <location>
        <begin position="311"/>
        <end position="324"/>
    </location>
</feature>
<feature type="compositionally biased region" description="Polar residues" evidence="1">
    <location>
        <begin position="325"/>
        <end position="357"/>
    </location>
</feature>
<feature type="domain" description="Apple" evidence="3">
    <location>
        <begin position="536"/>
        <end position="609"/>
    </location>
</feature>
<dbReference type="STRING" id="5514.A0A395SCF9"/>
<feature type="signal peptide" evidence="2">
    <location>
        <begin position="1"/>
        <end position="18"/>
    </location>
</feature>
<feature type="region of interest" description="Disordered" evidence="1">
    <location>
        <begin position="303"/>
        <end position="360"/>
    </location>
</feature>
<gene>
    <name evidence="4" type="ORF">FSPOR_4332</name>
</gene>
<accession>A0A395SCF9</accession>
<feature type="compositionally biased region" description="Low complexity" evidence="1">
    <location>
        <begin position="633"/>
        <end position="647"/>
    </location>
</feature>
<dbReference type="SMART" id="SM00473">
    <property type="entry name" value="PAN_AP"/>
    <property type="match status" value="2"/>
</dbReference>
<dbReference type="InterPro" id="IPR003609">
    <property type="entry name" value="Pan_app"/>
</dbReference>
<organism evidence="4 5">
    <name type="scientific">Fusarium sporotrichioides</name>
    <dbReference type="NCBI Taxonomy" id="5514"/>
    <lineage>
        <taxon>Eukaryota</taxon>
        <taxon>Fungi</taxon>
        <taxon>Dikarya</taxon>
        <taxon>Ascomycota</taxon>
        <taxon>Pezizomycotina</taxon>
        <taxon>Sordariomycetes</taxon>
        <taxon>Hypocreomycetidae</taxon>
        <taxon>Hypocreales</taxon>
        <taxon>Nectriaceae</taxon>
        <taxon>Fusarium</taxon>
    </lineage>
</organism>
<comment type="caution">
    <text evidence="4">The sequence shown here is derived from an EMBL/GenBank/DDBJ whole genome shotgun (WGS) entry which is preliminary data.</text>
</comment>
<feature type="chain" id="PRO_5017342671" description="Apple domain-containing protein" evidence="2">
    <location>
        <begin position="19"/>
        <end position="880"/>
    </location>
</feature>
<dbReference type="EMBL" id="PXOF01000055">
    <property type="protein sequence ID" value="RGP70040.1"/>
    <property type="molecule type" value="Genomic_DNA"/>
</dbReference>
<keyword evidence="5" id="KW-1185">Reference proteome</keyword>
<proteinExistence type="predicted"/>
<dbReference type="AlphaFoldDB" id="A0A395SCF9"/>
<evidence type="ECO:0000313" key="5">
    <source>
        <dbReference type="Proteomes" id="UP000266152"/>
    </source>
</evidence>
<dbReference type="Proteomes" id="UP000266152">
    <property type="component" value="Unassembled WGS sequence"/>
</dbReference>
<keyword evidence="2" id="KW-0732">Signal</keyword>
<evidence type="ECO:0000259" key="3">
    <source>
        <dbReference type="SMART" id="SM00473"/>
    </source>
</evidence>